<comment type="caution">
    <text evidence="2">The sequence shown here is derived from an EMBL/GenBank/DDBJ whole genome shotgun (WGS) entry which is preliminary data.</text>
</comment>
<dbReference type="AlphaFoldDB" id="A0A0F9NV61"/>
<feature type="region of interest" description="Disordered" evidence="1">
    <location>
        <begin position="52"/>
        <end position="73"/>
    </location>
</feature>
<dbReference type="EMBL" id="LAZR01006352">
    <property type="protein sequence ID" value="KKM92755.1"/>
    <property type="molecule type" value="Genomic_DNA"/>
</dbReference>
<name>A0A0F9NV61_9ZZZZ</name>
<sequence length="73" mass="8575">MQDDAKEYNVYTELLYAWQVLDSIKPVEMQEAENQRHARMLANKQEALVREEEHKAHSVMSHAFNEARDQSEG</sequence>
<evidence type="ECO:0000313" key="2">
    <source>
        <dbReference type="EMBL" id="KKM92755.1"/>
    </source>
</evidence>
<organism evidence="2">
    <name type="scientific">marine sediment metagenome</name>
    <dbReference type="NCBI Taxonomy" id="412755"/>
    <lineage>
        <taxon>unclassified sequences</taxon>
        <taxon>metagenomes</taxon>
        <taxon>ecological metagenomes</taxon>
    </lineage>
</organism>
<reference evidence="2" key="1">
    <citation type="journal article" date="2015" name="Nature">
        <title>Complex archaea that bridge the gap between prokaryotes and eukaryotes.</title>
        <authorList>
            <person name="Spang A."/>
            <person name="Saw J.H."/>
            <person name="Jorgensen S.L."/>
            <person name="Zaremba-Niedzwiedzka K."/>
            <person name="Martijn J."/>
            <person name="Lind A.E."/>
            <person name="van Eijk R."/>
            <person name="Schleper C."/>
            <person name="Guy L."/>
            <person name="Ettema T.J."/>
        </authorList>
    </citation>
    <scope>NUCLEOTIDE SEQUENCE</scope>
</reference>
<accession>A0A0F9NV61</accession>
<evidence type="ECO:0000256" key="1">
    <source>
        <dbReference type="SAM" id="MobiDB-lite"/>
    </source>
</evidence>
<protein>
    <submittedName>
        <fullName evidence="2">Uncharacterized protein</fullName>
    </submittedName>
</protein>
<gene>
    <name evidence="2" type="ORF">LCGC14_1215270</name>
</gene>
<proteinExistence type="predicted"/>